<dbReference type="InterPro" id="IPR036206">
    <property type="entry name" value="ThiamineP_synth_sf"/>
</dbReference>
<name>U7DE36_9BACT</name>
<evidence type="ECO:0000313" key="2">
    <source>
        <dbReference type="EMBL" id="ERP39181.1"/>
    </source>
</evidence>
<dbReference type="GO" id="GO:0009228">
    <property type="term" value="P:thiamine biosynthetic process"/>
    <property type="evidence" value="ECO:0007669"/>
    <property type="project" value="UniProtKB-KW"/>
</dbReference>
<dbReference type="SUPFAM" id="SSF51391">
    <property type="entry name" value="Thiamin phosphate synthase"/>
    <property type="match status" value="1"/>
</dbReference>
<dbReference type="Proteomes" id="UP000017148">
    <property type="component" value="Unassembled WGS sequence"/>
</dbReference>
<gene>
    <name evidence="2" type="ORF">CALK_0351</name>
</gene>
<feature type="domain" description="Thiamine phosphate synthase/TenI" evidence="1">
    <location>
        <begin position="49"/>
        <end position="130"/>
    </location>
</feature>
<keyword evidence="3" id="KW-1185">Reference proteome</keyword>
<evidence type="ECO:0000259" key="1">
    <source>
        <dbReference type="Pfam" id="PF02581"/>
    </source>
</evidence>
<proteinExistence type="predicted"/>
<sequence>MAHLLRALPRETYPHISVHGKADLLPLFPDISLHLTGRDVKDGKKGRSASCHTFREVSVLEHSMEYLFLSPMRDSISKKGYEQQFDDASVQDFLRRKRSAALIALGGITSAHIPSMASLGFNGVALMGALWTAPNPLEAFLECQDVYLRYSWKDYGGRHVRIPD</sequence>
<protein>
    <submittedName>
        <fullName evidence="2">Thiamine monophosphate synthase/TENI</fullName>
    </submittedName>
</protein>
<dbReference type="Pfam" id="PF02581">
    <property type="entry name" value="TMP-TENI"/>
    <property type="match status" value="1"/>
</dbReference>
<dbReference type="EMBL" id="ASJR01000002">
    <property type="protein sequence ID" value="ERP39181.1"/>
    <property type="molecule type" value="Genomic_DNA"/>
</dbReference>
<reference evidence="2 3" key="1">
    <citation type="journal article" date="2013" name="Environ. Microbiol.">
        <title>Genome analysis of Chitinivibrio alkaliphilus gen. nov., sp. nov., a novel extremely haloalkaliphilic anaerobic chitinolytic bacterium from the candidate phylum Termite Group 3.</title>
        <authorList>
            <person name="Sorokin D.Y."/>
            <person name="Gumerov V.M."/>
            <person name="Rakitin A.L."/>
            <person name="Beletsky A.V."/>
            <person name="Damste J.S."/>
            <person name="Muyzer G."/>
            <person name="Mardanov A.V."/>
            <person name="Ravin N.V."/>
        </authorList>
    </citation>
    <scope>NUCLEOTIDE SEQUENCE [LARGE SCALE GENOMIC DNA]</scope>
    <source>
        <strain evidence="2 3">ACht1</strain>
    </source>
</reference>
<dbReference type="Gene3D" id="3.20.20.70">
    <property type="entry name" value="Aldolase class I"/>
    <property type="match status" value="1"/>
</dbReference>
<dbReference type="InterPro" id="IPR013785">
    <property type="entry name" value="Aldolase_TIM"/>
</dbReference>
<dbReference type="AlphaFoldDB" id="U7DE36"/>
<dbReference type="eggNOG" id="COG0352">
    <property type="taxonomic scope" value="Bacteria"/>
</dbReference>
<dbReference type="CDD" id="cd00564">
    <property type="entry name" value="TMP_TenI"/>
    <property type="match status" value="1"/>
</dbReference>
<accession>U7DE36</accession>
<organism evidence="2 3">
    <name type="scientific">Chitinivibrio alkaliphilus ACht1</name>
    <dbReference type="NCBI Taxonomy" id="1313304"/>
    <lineage>
        <taxon>Bacteria</taxon>
        <taxon>Pseudomonadati</taxon>
        <taxon>Fibrobacterota</taxon>
        <taxon>Chitinivibrionia</taxon>
        <taxon>Chitinivibrionales</taxon>
        <taxon>Chitinivibrionaceae</taxon>
        <taxon>Chitinivibrio</taxon>
    </lineage>
</organism>
<evidence type="ECO:0000313" key="3">
    <source>
        <dbReference type="Proteomes" id="UP000017148"/>
    </source>
</evidence>
<dbReference type="STRING" id="1313304.CALK_0351"/>
<dbReference type="InterPro" id="IPR022998">
    <property type="entry name" value="ThiamineP_synth_TenI"/>
</dbReference>
<comment type="caution">
    <text evidence="2">The sequence shown here is derived from an EMBL/GenBank/DDBJ whole genome shotgun (WGS) entry which is preliminary data.</text>
</comment>